<comment type="caution">
    <text evidence="4">The sequence shown here is derived from an EMBL/GenBank/DDBJ whole genome shotgun (WGS) entry which is preliminary data.</text>
</comment>
<feature type="domain" description="Aldehyde oxidase/xanthine dehydrogenase a/b hammerhead" evidence="3">
    <location>
        <begin position="19"/>
        <end position="128"/>
    </location>
</feature>
<dbReference type="GO" id="GO:0005506">
    <property type="term" value="F:iron ion binding"/>
    <property type="evidence" value="ECO:0007669"/>
    <property type="project" value="InterPro"/>
</dbReference>
<dbReference type="AlphaFoldDB" id="A0A094Q0D1"/>
<dbReference type="InterPro" id="IPR008274">
    <property type="entry name" value="AldOxase/xan_DH_MoCoBD1"/>
</dbReference>
<evidence type="ECO:0000256" key="2">
    <source>
        <dbReference type="ARBA" id="ARBA00023002"/>
    </source>
</evidence>
<dbReference type="Gene3D" id="3.90.1170.50">
    <property type="entry name" value="Aldehyde oxidase/xanthine dehydrogenase, a/b hammerhead"/>
    <property type="match status" value="1"/>
</dbReference>
<dbReference type="InterPro" id="IPR000674">
    <property type="entry name" value="Ald_Oxase/Xan_DH_a/b"/>
</dbReference>
<dbReference type="InterPro" id="IPR046867">
    <property type="entry name" value="AldOxase/xan_DH_MoCoBD2"/>
</dbReference>
<organism evidence="4">
    <name type="scientific">freshwater metagenome</name>
    <dbReference type="NCBI Taxonomy" id="449393"/>
    <lineage>
        <taxon>unclassified sequences</taxon>
        <taxon>metagenomes</taxon>
        <taxon>ecological metagenomes</taxon>
    </lineage>
</organism>
<sequence>MSILGNRVVRKEDPALLTTGGNYVDDITVDGALHVVYVRSMVAHGNITSIDVTEARTAPGVVDVVTNADLTIGDIKPFMLLNQSLTRPVLARERVRYVGEPIVAVVAESRAAAVDAAELVIVDIEPLPVIIDPRDALADDAIHLFPQIATNVAMHSDHNGEPISFANCDVVVTQTTVNQRLAPAPIENRSAIAWWEDGRLVLELGCQGTHPIRNTVSEIYGLEHDQMRVICPDVGGGFGAKAHAAPEAVVLGELSRRTGRPVRWTETRSENMTGMGHGRGQIQTVTLGGTKDGDLLAYRIEILQDAGGYPNMGAILPYATRIMATGVYDIPAVEVSSKSVATNTTPTGAYRGAGRPEASAALERAVDLFADEAGLDPAEVRRRNFVQPDAFPFTTPTGTIYDSGNYEESLNRALDAAGYNELLEEQARRRASGDRRLMGIGIATYVEITGAGVGSEYGSVEVLADGSARVVTGSNPYGQGHITSWSMLVSDQTGIPLDRIEVVYGDTDLVPTGETTGGSRSLQIAGSAVFDATSKLVEIARQRAADLLEANPADIVLDTDTARFHVAGTPAVSLGWEDIGATSSDEANQLFALSDFTASGPTFPFGTHVAVVEIDSDTGKVELRRMIACDDAGVILNPLLVDGQVHGGLAQGISQALFEEVRYDEDGNPLSTTLLDYLMPSAAEFPQFERVELETPSPINPLGAKGIGESGTIGSTPAVQNAVVDAVSHLGIRHIDMPLTPERVWRAINGI</sequence>
<keyword evidence="2" id="KW-0560">Oxidoreductase</keyword>
<dbReference type="PANTHER" id="PTHR11908:SF132">
    <property type="entry name" value="ALDEHYDE OXIDASE 1-RELATED"/>
    <property type="match status" value="1"/>
</dbReference>
<reference evidence="4" key="1">
    <citation type="submission" date="2014-06" db="EMBL/GenBank/DDBJ databases">
        <title>Key roles for freshwater Actinobacteria revealed by deep metagenomic sequencing.</title>
        <authorList>
            <person name="Ghai R."/>
            <person name="Mizuno C.M."/>
            <person name="Picazo A."/>
            <person name="Camacho A."/>
            <person name="Rodriguez-Valera F."/>
        </authorList>
    </citation>
    <scope>NUCLEOTIDE SEQUENCE</scope>
</reference>
<protein>
    <submittedName>
        <fullName evidence="4">Carbon-monoxide dehydrogenase, molybdopterin binding, large subunit</fullName>
    </submittedName>
</protein>
<proteinExistence type="predicted"/>
<dbReference type="Pfam" id="PF02738">
    <property type="entry name" value="MoCoBD_1"/>
    <property type="match status" value="1"/>
</dbReference>
<evidence type="ECO:0000313" key="4">
    <source>
        <dbReference type="EMBL" id="KGA16847.1"/>
    </source>
</evidence>
<dbReference type="EMBL" id="JNSL01000074">
    <property type="protein sequence ID" value="KGA16847.1"/>
    <property type="molecule type" value="Genomic_DNA"/>
</dbReference>
<dbReference type="PANTHER" id="PTHR11908">
    <property type="entry name" value="XANTHINE DEHYDROGENASE"/>
    <property type="match status" value="1"/>
</dbReference>
<dbReference type="InterPro" id="IPR016208">
    <property type="entry name" value="Ald_Oxase/xanthine_DH-like"/>
</dbReference>
<dbReference type="SUPFAM" id="SSF54665">
    <property type="entry name" value="CO dehydrogenase molybdoprotein N-domain-like"/>
    <property type="match status" value="1"/>
</dbReference>
<gene>
    <name evidence="4" type="ORF">GM51_11755</name>
</gene>
<name>A0A094Q0D1_9ZZZZ</name>
<dbReference type="Gene3D" id="3.30.365.10">
    <property type="entry name" value="Aldehyde oxidase/xanthine dehydrogenase, molybdopterin binding domain"/>
    <property type="match status" value="4"/>
</dbReference>
<accession>A0A094Q0D1</accession>
<dbReference type="SUPFAM" id="SSF56003">
    <property type="entry name" value="Molybdenum cofactor-binding domain"/>
    <property type="match status" value="1"/>
</dbReference>
<dbReference type="GO" id="GO:0016491">
    <property type="term" value="F:oxidoreductase activity"/>
    <property type="evidence" value="ECO:0007669"/>
    <property type="project" value="UniProtKB-KW"/>
</dbReference>
<dbReference type="Pfam" id="PF20256">
    <property type="entry name" value="MoCoBD_2"/>
    <property type="match status" value="1"/>
</dbReference>
<evidence type="ECO:0000259" key="3">
    <source>
        <dbReference type="SMART" id="SM01008"/>
    </source>
</evidence>
<dbReference type="InterPro" id="IPR037165">
    <property type="entry name" value="AldOxase/xan_DH_Mopterin-bd_sf"/>
</dbReference>
<dbReference type="Pfam" id="PF01315">
    <property type="entry name" value="Ald_Xan_dh_C"/>
    <property type="match status" value="1"/>
</dbReference>
<evidence type="ECO:0000256" key="1">
    <source>
        <dbReference type="ARBA" id="ARBA00022505"/>
    </source>
</evidence>
<dbReference type="SMART" id="SM01008">
    <property type="entry name" value="Ald_Xan_dh_C"/>
    <property type="match status" value="1"/>
</dbReference>
<keyword evidence="1" id="KW-0500">Molybdenum</keyword>
<dbReference type="InterPro" id="IPR036856">
    <property type="entry name" value="Ald_Oxase/Xan_DH_a/b_sf"/>
</dbReference>